<name>A0A380Q519_YERPU</name>
<keyword evidence="4" id="KW-0472">Membrane</keyword>
<evidence type="ECO:0000313" key="10">
    <source>
        <dbReference type="Proteomes" id="UP000255087"/>
    </source>
</evidence>
<feature type="domain" description="RHS protein conserved region" evidence="5">
    <location>
        <begin position="1178"/>
        <end position="1213"/>
    </location>
</feature>
<dbReference type="NCBIfam" id="TIGR03696">
    <property type="entry name" value="Rhs_assc_core"/>
    <property type="match status" value="1"/>
</dbReference>
<keyword evidence="4" id="KW-1133">Transmembrane helix</keyword>
<dbReference type="Proteomes" id="UP000255087">
    <property type="component" value="Unassembled WGS sequence"/>
</dbReference>
<evidence type="ECO:0000259" key="6">
    <source>
        <dbReference type="Pfam" id="PF20148"/>
    </source>
</evidence>
<dbReference type="PANTHER" id="PTHR32305:SF15">
    <property type="entry name" value="PROTEIN RHSA-RELATED"/>
    <property type="match status" value="1"/>
</dbReference>
<dbReference type="InterPro" id="IPR045351">
    <property type="entry name" value="DUF6531"/>
</dbReference>
<dbReference type="CDD" id="cd14742">
    <property type="entry name" value="PAAR_RHS"/>
    <property type="match status" value="1"/>
</dbReference>
<evidence type="ECO:0000256" key="2">
    <source>
        <dbReference type="ARBA" id="ARBA00022737"/>
    </source>
</evidence>
<gene>
    <name evidence="9" type="primary">wapA_1</name>
    <name evidence="9" type="ORF">NCTC8580_00408</name>
</gene>
<feature type="domain" description="DUF6531" evidence="6">
    <location>
        <begin position="235"/>
        <end position="310"/>
    </location>
</feature>
<organism evidence="9 10">
    <name type="scientific">Yersinia pseudotuberculosis</name>
    <dbReference type="NCBI Taxonomy" id="633"/>
    <lineage>
        <taxon>Bacteria</taxon>
        <taxon>Pseudomonadati</taxon>
        <taxon>Pseudomonadota</taxon>
        <taxon>Gammaproteobacteria</taxon>
        <taxon>Enterobacterales</taxon>
        <taxon>Yersiniaceae</taxon>
        <taxon>Yersinia</taxon>
    </lineage>
</organism>
<dbReference type="Pfam" id="PF25023">
    <property type="entry name" value="TEN_YD-shell"/>
    <property type="match status" value="2"/>
</dbReference>
<reference evidence="9 10" key="1">
    <citation type="submission" date="2018-06" db="EMBL/GenBank/DDBJ databases">
        <authorList>
            <consortium name="Pathogen Informatics"/>
            <person name="Doyle S."/>
        </authorList>
    </citation>
    <scope>NUCLEOTIDE SEQUENCE [LARGE SCALE GENOMIC DNA]</scope>
    <source>
        <strain evidence="9 10">NCTC8580</strain>
    </source>
</reference>
<dbReference type="InterPro" id="IPR022385">
    <property type="entry name" value="Rhs_assc_core"/>
</dbReference>
<sequence>MLEAARLHDDIKHTSALAGFLAGALLGCLVIIAAAVMLSGCGLVVGLVLGLLVMPAATKTAWGLAELGKSIGSMFSSVEGKLAEASKNVRINSLGAVRVELSTAACSKHAPQPQVAEGSGSVFINSKAAARVDDKLTCGAAIATGSTNVAIGGGQVRYLKVQDEVSQEWYDRVGTAFTVAEFVGGLAGAIKQGLTAGSRCAMKFAAGFVAGEALNHFVVAPAIDSLGKSIGGYFGYPVDVITGQKLLFEGEDNDFMLPAHLPLTGQRYYRSDLQTEGLLGKGWLSEWEQHLTFSQDAVIYHDAMGREVPFPRVGEAEKIYNYDEKKFITGLPDGRICICGSDDFYLIFSRPDENGKARLERIENRQGQWTQLIYQQDKLIAIKDSSHNTLRFVYIPSKNGIRLGSVWFIADKEPEEAHPLVSYIYTAEGQLTRVLDGQHQLQREFTYHEQRMTEQRLRSGLKITYQWALIGETFRIIETETSLGDKSRFVYSDAEKITTVYKENNTQAQWQYNEAQQVLVYTDFDGRAYQMAYNEQAELTAMTLPGGEVIGWKYDELGRVTAEIDPAGQQTQRYYHRNSFNLIRYELPDGSHWSTDYNDNGLASVYRDPLGNETHYGYNTAAELTTITDATGGVVKLSWNARGQLLSYLDCSGNLTAYNYTPLGQLDSVTDSLGQCTRYRYDKQGNLIQALYPDDTQEEWRWDSRGLLVRHIDAAGQIARWGYDTQGLLHSHTDRIGRQLIYQYDRNGLLIKLNNANGGLYQFRYDAIGRLLTELRIDGTSKHYRYNAQGQLARVIHRGDSQDNGVHPKAETLLAYNRTGMLSEKTTATAITAYQYNNVNALIAAEVIPTPEGVLRGVTPHLAQFTYDAAGQLLTEKGDAPLLEYSYDPLGNLDALRMPYGGSLQWLRYGSGHVSAIKFNQQMVTEFSRNAVYQEVTRTQGALTQYSRYDERGRLSWRGAQSAHHPEVTEPGQGKIWRRYGYSPTSNVLWAEDGLRGRESWQYDAEGRLKGHQAMRYGMLVDEVFTMDAADNLLNSHSNGQYRDNRLTQREGFFCEYDAWGNMTEKRQGNEQHYFAYDGEHRLIAARGIGHQGRYKAHYHYDGLGRRIKKAVETRASAQQEPVTETTDFIWQGLRLLQERHQGECQTYLYDPLSPYTPLALARHYADTAEAARTATLYYYHTELNGAPLDVTNEAGQTVWSGEYKSWGAVKRQTLAFLMGAKGNGRIRQPLRYAGQYHDEETGLHYNTFRYYDPKIGRFTTQDPIGLAGGMNLYSYAPNPLMWIDPLGLSGEWVNPSSLNYSQAYISDNVAAYIKDMKAGNWDWGRSGPLNVAEIDGQLVSLDNRRLYAAQMAGLESVPINKVNLSDPLPKPATGGTYGSNLDKKLNSKPKNTNVPKVKLPRTGTPNKPQIVSKKTGGGC</sequence>
<dbReference type="InterPro" id="IPR050708">
    <property type="entry name" value="T6SS_VgrG/RHS"/>
</dbReference>
<evidence type="ECO:0000256" key="3">
    <source>
        <dbReference type="SAM" id="MobiDB-lite"/>
    </source>
</evidence>
<evidence type="ECO:0000313" key="9">
    <source>
        <dbReference type="EMBL" id="SUP80357.1"/>
    </source>
</evidence>
<keyword evidence="4" id="KW-0812">Transmembrane</keyword>
<feature type="transmembrane region" description="Helical" evidence="4">
    <location>
        <begin position="20"/>
        <end position="53"/>
    </location>
</feature>
<accession>A0A380Q519</accession>
<dbReference type="InterPro" id="IPR001826">
    <property type="entry name" value="RHS"/>
</dbReference>
<dbReference type="SUPFAM" id="SSF50978">
    <property type="entry name" value="WD40 repeat-like"/>
    <property type="match status" value="1"/>
</dbReference>
<dbReference type="EMBL" id="UHJC01000001">
    <property type="protein sequence ID" value="SUP80357.1"/>
    <property type="molecule type" value="Genomic_DNA"/>
</dbReference>
<dbReference type="Gene3D" id="2.180.10.10">
    <property type="entry name" value="RHS repeat-associated core"/>
    <property type="match status" value="2"/>
</dbReference>
<protein>
    <submittedName>
        <fullName evidence="9">RHS/YD repeat-containing protein</fullName>
    </submittedName>
</protein>
<evidence type="ECO:0000256" key="1">
    <source>
        <dbReference type="ARBA" id="ARBA00009455"/>
    </source>
</evidence>
<dbReference type="InterPro" id="IPR057925">
    <property type="entry name" value="prePAAR_DddA"/>
</dbReference>
<dbReference type="Pfam" id="PF05488">
    <property type="entry name" value="PAAR_motif"/>
    <property type="match status" value="1"/>
</dbReference>
<dbReference type="InterPro" id="IPR036322">
    <property type="entry name" value="WD40_repeat_dom_sf"/>
</dbReference>
<evidence type="ECO:0000259" key="8">
    <source>
        <dbReference type="Pfam" id="PF25799"/>
    </source>
</evidence>
<dbReference type="InterPro" id="IPR056823">
    <property type="entry name" value="TEN-like_YD-shell"/>
</dbReference>
<dbReference type="RefSeq" id="WP_115114944.1">
    <property type="nucleotide sequence ID" value="NZ_UHJC01000001.1"/>
</dbReference>
<dbReference type="Pfam" id="PF03527">
    <property type="entry name" value="RHS"/>
    <property type="match status" value="1"/>
</dbReference>
<evidence type="ECO:0000259" key="5">
    <source>
        <dbReference type="Pfam" id="PF03527"/>
    </source>
</evidence>
<dbReference type="Pfam" id="PF25799">
    <property type="entry name" value="prePAAR_I"/>
    <property type="match status" value="1"/>
</dbReference>
<keyword evidence="2" id="KW-0677">Repeat</keyword>
<evidence type="ECO:0000256" key="4">
    <source>
        <dbReference type="SAM" id="Phobius"/>
    </source>
</evidence>
<comment type="similarity">
    <text evidence="1">Belongs to the RHS family.</text>
</comment>
<feature type="domain" description="Teneurin-like YD-shell" evidence="7">
    <location>
        <begin position="656"/>
        <end position="797"/>
    </location>
</feature>
<feature type="region of interest" description="Disordered" evidence="3">
    <location>
        <begin position="1363"/>
        <end position="1420"/>
    </location>
</feature>
<dbReference type="Pfam" id="PF20148">
    <property type="entry name" value="DUF6531"/>
    <property type="match status" value="1"/>
</dbReference>
<proteinExistence type="inferred from homology"/>
<dbReference type="PROSITE" id="PS51257">
    <property type="entry name" value="PROKAR_LIPOPROTEIN"/>
    <property type="match status" value="1"/>
</dbReference>
<dbReference type="PANTHER" id="PTHR32305">
    <property type="match status" value="1"/>
</dbReference>
<dbReference type="InterPro" id="IPR006530">
    <property type="entry name" value="YD"/>
</dbReference>
<feature type="domain" description="Double-stranded DNA deaminase toxin A prePAAR motif" evidence="8">
    <location>
        <begin position="1"/>
        <end position="53"/>
    </location>
</feature>
<dbReference type="Gene3D" id="2.60.200.60">
    <property type="match status" value="1"/>
</dbReference>
<feature type="domain" description="Teneurin-like YD-shell" evidence="7">
    <location>
        <begin position="508"/>
        <end position="640"/>
    </location>
</feature>
<dbReference type="InterPro" id="IPR008727">
    <property type="entry name" value="PAAR_motif"/>
</dbReference>
<dbReference type="NCBIfam" id="TIGR01643">
    <property type="entry name" value="YD_repeat_2x"/>
    <property type="match status" value="6"/>
</dbReference>
<evidence type="ECO:0000259" key="7">
    <source>
        <dbReference type="Pfam" id="PF25023"/>
    </source>
</evidence>